<protein>
    <submittedName>
        <fullName evidence="1">Uncharacterized protein</fullName>
    </submittedName>
</protein>
<reference evidence="1" key="1">
    <citation type="submission" date="2021-05" db="EMBL/GenBank/DDBJ databases">
        <authorList>
            <person name="Scholz U."/>
            <person name="Mascher M."/>
            <person name="Fiebig A."/>
        </authorList>
    </citation>
    <scope>NUCLEOTIDE SEQUENCE [LARGE SCALE GENOMIC DNA]</scope>
</reference>
<keyword evidence="2" id="KW-1185">Reference proteome</keyword>
<dbReference type="EnsemblPlants" id="AVESA.00010b.r2.2AG0199300.1">
    <property type="protein sequence ID" value="AVESA.00010b.r2.2AG0199300.1.CDS.1"/>
    <property type="gene ID" value="AVESA.00010b.r2.2AG0199300"/>
</dbReference>
<evidence type="ECO:0000313" key="2">
    <source>
        <dbReference type="Proteomes" id="UP001732700"/>
    </source>
</evidence>
<accession>A0ACD5U8I2</accession>
<dbReference type="Proteomes" id="UP001732700">
    <property type="component" value="Chromosome 2A"/>
</dbReference>
<evidence type="ECO:0000313" key="1">
    <source>
        <dbReference type="EnsemblPlants" id="AVESA.00010b.r2.2AG0199300.1.CDS.1"/>
    </source>
</evidence>
<sequence length="341" mass="37809">MSPTASASAIVAETSRGYHHLKIDGYSSLKGLPVGERLSSCPFTVGGHRWIINYYPNGDRAESAGHISLFLALDENVAKEVTARFEFGFQAKKRTLFFVRKAKPAPLTQAAHGFASQGTWGYTKFVQWSALERSKHLKDDSFTIRCDVVVVNRVRIKGRPKEEDPIPKFVKVPPSDLNQHLGSLLLAERGADVVFEAGGETFAAHRCVLAARSLVFSAELFGSMKEGNTDGLVRIDDMEAQVFKALLCFVYTDKLPEMKKEEEDVMCQHLLVAADKYNMERMKLICEDKLCGYIDVGTVVNILALAELHHCHGLKRACVDFLSSPGNLRAAMDSDGFEHLL</sequence>
<reference evidence="1" key="2">
    <citation type="submission" date="2025-09" db="UniProtKB">
        <authorList>
            <consortium name="EnsemblPlants"/>
        </authorList>
    </citation>
    <scope>IDENTIFICATION</scope>
</reference>
<proteinExistence type="predicted"/>
<organism evidence="1 2">
    <name type="scientific">Avena sativa</name>
    <name type="common">Oat</name>
    <dbReference type="NCBI Taxonomy" id="4498"/>
    <lineage>
        <taxon>Eukaryota</taxon>
        <taxon>Viridiplantae</taxon>
        <taxon>Streptophyta</taxon>
        <taxon>Embryophyta</taxon>
        <taxon>Tracheophyta</taxon>
        <taxon>Spermatophyta</taxon>
        <taxon>Magnoliopsida</taxon>
        <taxon>Liliopsida</taxon>
        <taxon>Poales</taxon>
        <taxon>Poaceae</taxon>
        <taxon>BOP clade</taxon>
        <taxon>Pooideae</taxon>
        <taxon>Poodae</taxon>
        <taxon>Poeae</taxon>
        <taxon>Poeae Chloroplast Group 1 (Aveneae type)</taxon>
        <taxon>Aveninae</taxon>
        <taxon>Avena</taxon>
    </lineage>
</organism>
<name>A0ACD5U8I2_AVESA</name>